<evidence type="ECO:0000313" key="3">
    <source>
        <dbReference type="Proteomes" id="UP000199152"/>
    </source>
</evidence>
<keyword evidence="3" id="KW-1185">Reference proteome</keyword>
<gene>
    <name evidence="2" type="ORF">SAMN04488085_108119</name>
</gene>
<dbReference type="AlphaFoldDB" id="A0A1I4G517"/>
<accession>A0A1I4G517</accession>
<feature type="domain" description="DUF4333" evidence="1">
    <location>
        <begin position="66"/>
        <end position="137"/>
    </location>
</feature>
<sequence>MVVDHRLPLASRLDASADANAQLSDIPLLLSRRFAREPSACVRPGEIVISRTARRLYLLAAAPALVLGLSACSSSIASDDLATRTADLLEEEVGVRPDISCDEDLPAEVDATTRCLLTDEETGEEYGVTITVTAVDGSDAEIDIAVDDAPSE</sequence>
<name>A0A1I4G517_9ACTN</name>
<dbReference type="Proteomes" id="UP000199152">
    <property type="component" value="Unassembled WGS sequence"/>
</dbReference>
<dbReference type="EMBL" id="FOSW01000008">
    <property type="protein sequence ID" value="SFL24186.1"/>
    <property type="molecule type" value="Genomic_DNA"/>
</dbReference>
<dbReference type="InterPro" id="IPR025637">
    <property type="entry name" value="DUF4333"/>
</dbReference>
<evidence type="ECO:0000259" key="1">
    <source>
        <dbReference type="Pfam" id="PF14230"/>
    </source>
</evidence>
<reference evidence="2 3" key="1">
    <citation type="submission" date="2016-10" db="EMBL/GenBank/DDBJ databases">
        <authorList>
            <person name="de Groot N.N."/>
        </authorList>
    </citation>
    <scope>NUCLEOTIDE SEQUENCE [LARGE SCALE GENOMIC DNA]</scope>
    <source>
        <strain evidence="2 3">DSM 45317</strain>
    </source>
</reference>
<organism evidence="2 3">
    <name type="scientific">Geodermatophilus ruber</name>
    <dbReference type="NCBI Taxonomy" id="504800"/>
    <lineage>
        <taxon>Bacteria</taxon>
        <taxon>Bacillati</taxon>
        <taxon>Actinomycetota</taxon>
        <taxon>Actinomycetes</taxon>
        <taxon>Geodermatophilales</taxon>
        <taxon>Geodermatophilaceae</taxon>
        <taxon>Geodermatophilus</taxon>
    </lineage>
</organism>
<proteinExistence type="predicted"/>
<dbReference type="STRING" id="504800.SAMN04488085_108119"/>
<evidence type="ECO:0000313" key="2">
    <source>
        <dbReference type="EMBL" id="SFL24186.1"/>
    </source>
</evidence>
<dbReference type="Pfam" id="PF14230">
    <property type="entry name" value="DUF4333"/>
    <property type="match status" value="1"/>
</dbReference>
<protein>
    <recommendedName>
        <fullName evidence="1">DUF4333 domain-containing protein</fullName>
    </recommendedName>
</protein>
<dbReference type="InParanoid" id="A0A1I4G517"/>